<protein>
    <recommendedName>
        <fullName evidence="2">GRAM domain-containing protein</fullName>
    </recommendedName>
</protein>
<gene>
    <name evidence="3" type="ORF">OXX778_LOCUS12714</name>
</gene>
<reference evidence="3" key="1">
    <citation type="submission" date="2021-02" db="EMBL/GenBank/DDBJ databases">
        <authorList>
            <person name="Nowell W R."/>
        </authorList>
    </citation>
    <scope>NUCLEOTIDE SEQUENCE</scope>
    <source>
        <strain evidence="3">Ploen Becks lab</strain>
    </source>
</reference>
<feature type="region of interest" description="Disordered" evidence="1">
    <location>
        <begin position="214"/>
        <end position="250"/>
    </location>
</feature>
<dbReference type="InterPro" id="IPR004182">
    <property type="entry name" value="GRAM"/>
</dbReference>
<dbReference type="EMBL" id="CAJNOC010002340">
    <property type="protein sequence ID" value="CAF0927351.1"/>
    <property type="molecule type" value="Genomic_DNA"/>
</dbReference>
<name>A0A814BIG2_9BILA</name>
<dbReference type="Gene3D" id="2.30.29.30">
    <property type="entry name" value="Pleckstrin-homology domain (PH domain)/Phosphotyrosine-binding domain (PTB)"/>
    <property type="match status" value="1"/>
</dbReference>
<organism evidence="3 4">
    <name type="scientific">Brachionus calyciflorus</name>
    <dbReference type="NCBI Taxonomy" id="104777"/>
    <lineage>
        <taxon>Eukaryota</taxon>
        <taxon>Metazoa</taxon>
        <taxon>Spiralia</taxon>
        <taxon>Gnathifera</taxon>
        <taxon>Rotifera</taxon>
        <taxon>Eurotatoria</taxon>
        <taxon>Monogononta</taxon>
        <taxon>Pseudotrocha</taxon>
        <taxon>Ploima</taxon>
        <taxon>Brachionidae</taxon>
        <taxon>Brachionus</taxon>
    </lineage>
</organism>
<sequence>MSLNNSHYGTNGVLLYNGEIILIYYDGVEVSFDPDNEVPLMKGHKKGRIYLTSHRVVFVNKNQNDLFQSFSMPFMCMRDLDIEQPVFGANYIKGQVRAEQGGKWNGMAKFKVWFNNGGAIEFGQCLMNAGRLASQARAAQQFVINHSFNSNIYPAPPPAYTALNPNSYGWVPMDRFPDRPQGNTVYMYDSPPPYSGIFEKNETHTFNQTYQNVTNGFVDPKDPSKAYVASAPYPDEAPPNYQESLNKKKD</sequence>
<accession>A0A814BIG2</accession>
<comment type="caution">
    <text evidence="3">The sequence shown here is derived from an EMBL/GenBank/DDBJ whole genome shotgun (WGS) entry which is preliminary data.</text>
</comment>
<keyword evidence="4" id="KW-1185">Reference proteome</keyword>
<dbReference type="Proteomes" id="UP000663879">
    <property type="component" value="Unassembled WGS sequence"/>
</dbReference>
<dbReference type="GO" id="GO:0005634">
    <property type="term" value="C:nucleus"/>
    <property type="evidence" value="ECO:0007669"/>
    <property type="project" value="TreeGrafter"/>
</dbReference>
<dbReference type="CDD" id="cd13214">
    <property type="entry name" value="PH-GRAM_WBP2"/>
    <property type="match status" value="1"/>
</dbReference>
<dbReference type="Pfam" id="PF02893">
    <property type="entry name" value="GRAM"/>
    <property type="match status" value="1"/>
</dbReference>
<evidence type="ECO:0000313" key="3">
    <source>
        <dbReference type="EMBL" id="CAF0927351.1"/>
    </source>
</evidence>
<evidence type="ECO:0000259" key="2">
    <source>
        <dbReference type="Pfam" id="PF02893"/>
    </source>
</evidence>
<dbReference type="SUPFAM" id="SSF50729">
    <property type="entry name" value="PH domain-like"/>
    <property type="match status" value="1"/>
</dbReference>
<dbReference type="OrthoDB" id="1259151at2759"/>
<dbReference type="GO" id="GO:0031490">
    <property type="term" value="F:chromatin DNA binding"/>
    <property type="evidence" value="ECO:0007669"/>
    <property type="project" value="TreeGrafter"/>
</dbReference>
<feature type="domain" description="GRAM" evidence="2">
    <location>
        <begin position="43"/>
        <end position="128"/>
    </location>
</feature>
<proteinExistence type="predicted"/>
<dbReference type="InterPro" id="IPR044852">
    <property type="entry name" value="WBP2-like"/>
</dbReference>
<dbReference type="AlphaFoldDB" id="A0A814BIG2"/>
<dbReference type="InterPro" id="IPR011993">
    <property type="entry name" value="PH-like_dom_sf"/>
</dbReference>
<evidence type="ECO:0000256" key="1">
    <source>
        <dbReference type="SAM" id="MobiDB-lite"/>
    </source>
</evidence>
<dbReference type="PANTHER" id="PTHR31606:SF1">
    <property type="entry name" value="WW DOMAIN BINDING PROTEIN 2, ISOFORM E"/>
    <property type="match status" value="1"/>
</dbReference>
<evidence type="ECO:0000313" key="4">
    <source>
        <dbReference type="Proteomes" id="UP000663879"/>
    </source>
</evidence>
<dbReference type="PANTHER" id="PTHR31606">
    <property type="entry name" value="WW DOMAIN BINDING PROTEIN 2, ISOFORM E"/>
    <property type="match status" value="1"/>
</dbReference>
<dbReference type="GO" id="GO:0003713">
    <property type="term" value="F:transcription coactivator activity"/>
    <property type="evidence" value="ECO:0007669"/>
    <property type="project" value="InterPro"/>
</dbReference>